<gene>
    <name evidence="1" type="ORF">IAB44_11310</name>
</gene>
<evidence type="ECO:0000313" key="1">
    <source>
        <dbReference type="EMBL" id="HIS32116.1"/>
    </source>
</evidence>
<organism evidence="1 2">
    <name type="scientific">Candidatus Limivivens intestinipullorum</name>
    <dbReference type="NCBI Taxonomy" id="2840858"/>
    <lineage>
        <taxon>Bacteria</taxon>
        <taxon>Bacillati</taxon>
        <taxon>Bacillota</taxon>
        <taxon>Clostridia</taxon>
        <taxon>Lachnospirales</taxon>
        <taxon>Lachnospiraceae</taxon>
        <taxon>Lachnospiraceae incertae sedis</taxon>
        <taxon>Candidatus Limivivens</taxon>
    </lineage>
</organism>
<name>A0A9D1JKD6_9FIRM</name>
<comment type="caution">
    <text evidence="1">The sequence shown here is derived from an EMBL/GenBank/DDBJ whole genome shotgun (WGS) entry which is preliminary data.</text>
</comment>
<dbReference type="AlphaFoldDB" id="A0A9D1JKD6"/>
<sequence>MKIQDDRCSMDIRVVGYQFPDRVSDKREATDYDANWLTVSVRYMEPDFTAEFQDPCVLTWEVQEAAEALNRLIDGKIQDFRTDFLEPFLRMEAEKVEDEFWMRVCFVCEVDKGERKEITAVQRMDRERLAEILDEVKGVVQRFPKR</sequence>
<protein>
    <submittedName>
        <fullName evidence="1">Uncharacterized protein</fullName>
    </submittedName>
</protein>
<evidence type="ECO:0000313" key="2">
    <source>
        <dbReference type="Proteomes" id="UP000823935"/>
    </source>
</evidence>
<dbReference type="Proteomes" id="UP000823935">
    <property type="component" value="Unassembled WGS sequence"/>
</dbReference>
<reference evidence="1" key="2">
    <citation type="journal article" date="2021" name="PeerJ">
        <title>Extensive microbial diversity within the chicken gut microbiome revealed by metagenomics and culture.</title>
        <authorList>
            <person name="Gilroy R."/>
            <person name="Ravi A."/>
            <person name="Getino M."/>
            <person name="Pursley I."/>
            <person name="Horton D.L."/>
            <person name="Alikhan N.F."/>
            <person name="Baker D."/>
            <person name="Gharbi K."/>
            <person name="Hall N."/>
            <person name="Watson M."/>
            <person name="Adriaenssens E.M."/>
            <person name="Foster-Nyarko E."/>
            <person name="Jarju S."/>
            <person name="Secka A."/>
            <person name="Antonio M."/>
            <person name="Oren A."/>
            <person name="Chaudhuri R.R."/>
            <person name="La Ragione R."/>
            <person name="Hildebrand F."/>
            <person name="Pallen M.J."/>
        </authorList>
    </citation>
    <scope>NUCLEOTIDE SEQUENCE</scope>
    <source>
        <strain evidence="1">CHK190-19873</strain>
    </source>
</reference>
<dbReference type="EMBL" id="DVIQ01000070">
    <property type="protein sequence ID" value="HIS32116.1"/>
    <property type="molecule type" value="Genomic_DNA"/>
</dbReference>
<dbReference type="InterPro" id="IPR056510">
    <property type="entry name" value="WapI"/>
</dbReference>
<dbReference type="Pfam" id="PF24716">
    <property type="entry name" value="WapI"/>
    <property type="match status" value="1"/>
</dbReference>
<reference evidence="1" key="1">
    <citation type="submission" date="2020-10" db="EMBL/GenBank/DDBJ databases">
        <authorList>
            <person name="Gilroy R."/>
        </authorList>
    </citation>
    <scope>NUCLEOTIDE SEQUENCE</scope>
    <source>
        <strain evidence="1">CHK190-19873</strain>
    </source>
</reference>
<proteinExistence type="predicted"/>
<accession>A0A9D1JKD6</accession>